<accession>A0AAN9KSF0</accession>
<comment type="caution">
    <text evidence="2">The sequence shown here is derived from an EMBL/GenBank/DDBJ whole genome shotgun (WGS) entry which is preliminary data.</text>
</comment>
<evidence type="ECO:0000256" key="1">
    <source>
        <dbReference type="SAM" id="MobiDB-lite"/>
    </source>
</evidence>
<dbReference type="AlphaFoldDB" id="A0AAN9KSF0"/>
<organism evidence="2 3">
    <name type="scientific">Canavalia gladiata</name>
    <name type="common">Sword bean</name>
    <name type="synonym">Dolichos gladiatus</name>
    <dbReference type="NCBI Taxonomy" id="3824"/>
    <lineage>
        <taxon>Eukaryota</taxon>
        <taxon>Viridiplantae</taxon>
        <taxon>Streptophyta</taxon>
        <taxon>Embryophyta</taxon>
        <taxon>Tracheophyta</taxon>
        <taxon>Spermatophyta</taxon>
        <taxon>Magnoliopsida</taxon>
        <taxon>eudicotyledons</taxon>
        <taxon>Gunneridae</taxon>
        <taxon>Pentapetalae</taxon>
        <taxon>rosids</taxon>
        <taxon>fabids</taxon>
        <taxon>Fabales</taxon>
        <taxon>Fabaceae</taxon>
        <taxon>Papilionoideae</taxon>
        <taxon>50 kb inversion clade</taxon>
        <taxon>NPAAA clade</taxon>
        <taxon>indigoferoid/millettioid clade</taxon>
        <taxon>Phaseoleae</taxon>
        <taxon>Canavalia</taxon>
    </lineage>
</organism>
<evidence type="ECO:0000313" key="3">
    <source>
        <dbReference type="Proteomes" id="UP001367508"/>
    </source>
</evidence>
<dbReference type="Proteomes" id="UP001367508">
    <property type="component" value="Unassembled WGS sequence"/>
</dbReference>
<evidence type="ECO:0000313" key="2">
    <source>
        <dbReference type="EMBL" id="KAK7321129.1"/>
    </source>
</evidence>
<proteinExistence type="predicted"/>
<sequence>MPTVSQPSPVNSVSPDKCCMKSRSYEPLHTGKDSEYSAEQRWSHVHIWDFQIHLMSAPHAVLKSENSVKEFQDLVNTYKKTVEYGWLVDVTSSPRYSNSARVEQQPEPSRGEDNTSASNGDKDPLLLDGMADAEVEKELSQAKELVDDSDNRLYREMCKSEYRRCTIIEAYDSVKHLLLEIIKPNTEEYFVVTILFQEALYDIAIRDFVKRNPIQLKEAGWVQQNLATGLFFEKAIKFLDANNENFYRRVRHMHTILTSRNSMQNIPINLEARVPSMVNNRTALSRTVHVARCGFNMATMLYHSNKPKCYPLGHASNSAAYGSQAQYKWAMPWLF</sequence>
<protein>
    <submittedName>
        <fullName evidence="2">Uncharacterized protein</fullName>
    </submittedName>
</protein>
<gene>
    <name evidence="2" type="ORF">VNO77_31411</name>
</gene>
<keyword evidence="3" id="KW-1185">Reference proteome</keyword>
<feature type="region of interest" description="Disordered" evidence="1">
    <location>
        <begin position="97"/>
        <end position="125"/>
    </location>
</feature>
<name>A0AAN9KSF0_CANGL</name>
<reference evidence="2 3" key="1">
    <citation type="submission" date="2024-01" db="EMBL/GenBank/DDBJ databases">
        <title>The genomes of 5 underutilized Papilionoideae crops provide insights into root nodulation and disease resistanc.</title>
        <authorList>
            <person name="Jiang F."/>
        </authorList>
    </citation>
    <scope>NUCLEOTIDE SEQUENCE [LARGE SCALE GENOMIC DNA]</scope>
    <source>
        <strain evidence="2">LVBAO_FW01</strain>
        <tissue evidence="2">Leaves</tissue>
    </source>
</reference>
<dbReference type="EMBL" id="JAYMYQ010000007">
    <property type="protein sequence ID" value="KAK7321129.1"/>
    <property type="molecule type" value="Genomic_DNA"/>
</dbReference>